<feature type="region of interest" description="Disordered" evidence="1">
    <location>
        <begin position="1"/>
        <end position="42"/>
    </location>
</feature>
<reference evidence="2 3" key="1">
    <citation type="journal article" date="2010" name="Nature">
        <title>The Ectocarpus genome and the independent evolution of multicellularity in brown algae.</title>
        <authorList>
            <person name="Cock J.M."/>
            <person name="Sterck L."/>
            <person name="Rouze P."/>
            <person name="Scornet D."/>
            <person name="Allen A.E."/>
            <person name="Amoutzias G."/>
            <person name="Anthouard V."/>
            <person name="Artiguenave F."/>
            <person name="Aury J.M."/>
            <person name="Badger J.H."/>
            <person name="Beszteri B."/>
            <person name="Billiau K."/>
            <person name="Bonnet E."/>
            <person name="Bothwell J.H."/>
            <person name="Bowler C."/>
            <person name="Boyen C."/>
            <person name="Brownlee C."/>
            <person name="Carrano C.J."/>
            <person name="Charrier B."/>
            <person name="Cho G.Y."/>
            <person name="Coelho S.M."/>
            <person name="Collen J."/>
            <person name="Corre E."/>
            <person name="Da Silva C."/>
            <person name="Delage L."/>
            <person name="Delaroque N."/>
            <person name="Dittami S.M."/>
            <person name="Doulbeau S."/>
            <person name="Elias M."/>
            <person name="Farnham G."/>
            <person name="Gachon C.M."/>
            <person name="Gschloessl B."/>
            <person name="Heesch S."/>
            <person name="Jabbari K."/>
            <person name="Jubin C."/>
            <person name="Kawai H."/>
            <person name="Kimura K."/>
            <person name="Kloareg B."/>
            <person name="Kupper F.C."/>
            <person name="Lang D."/>
            <person name="Le Bail A."/>
            <person name="Leblanc C."/>
            <person name="Lerouge P."/>
            <person name="Lohr M."/>
            <person name="Lopez P.J."/>
            <person name="Martens C."/>
            <person name="Maumus F."/>
            <person name="Michel G."/>
            <person name="Miranda-Saavedra D."/>
            <person name="Morales J."/>
            <person name="Moreau H."/>
            <person name="Motomura T."/>
            <person name="Nagasato C."/>
            <person name="Napoli C.A."/>
            <person name="Nelson D.R."/>
            <person name="Nyvall-Collen P."/>
            <person name="Peters A.F."/>
            <person name="Pommier C."/>
            <person name="Potin P."/>
            <person name="Poulain J."/>
            <person name="Quesneville H."/>
            <person name="Read B."/>
            <person name="Rensing S.A."/>
            <person name="Ritter A."/>
            <person name="Rousvoal S."/>
            <person name="Samanta M."/>
            <person name="Samson G."/>
            <person name="Schroeder D.C."/>
            <person name="Segurens B."/>
            <person name="Strittmatter M."/>
            <person name="Tonon T."/>
            <person name="Tregear J.W."/>
            <person name="Valentin K."/>
            <person name="von Dassow P."/>
            <person name="Yamagishi T."/>
            <person name="Van de Peer Y."/>
            <person name="Wincker P."/>
        </authorList>
    </citation>
    <scope>NUCLEOTIDE SEQUENCE [LARGE SCALE GENOMIC DNA]</scope>
    <source>
        <strain evidence="3">Ec32 / CCAP1310/4</strain>
    </source>
</reference>
<sequence length="42" mass="4412">MGLSRGAHLSRAEKGEHGLARGGRVRPPATDMPFMACGCSRS</sequence>
<accession>D7G196</accession>
<feature type="compositionally biased region" description="Basic and acidic residues" evidence="1">
    <location>
        <begin position="10"/>
        <end position="19"/>
    </location>
</feature>
<keyword evidence="3" id="KW-1185">Reference proteome</keyword>
<protein>
    <submittedName>
        <fullName evidence="2">Uncharacterized protein</fullName>
    </submittedName>
</protein>
<evidence type="ECO:0000313" key="3">
    <source>
        <dbReference type="Proteomes" id="UP000002630"/>
    </source>
</evidence>
<dbReference type="Proteomes" id="UP000002630">
    <property type="component" value="Unassembled WGS sequence"/>
</dbReference>
<evidence type="ECO:0000256" key="1">
    <source>
        <dbReference type="SAM" id="MobiDB-lite"/>
    </source>
</evidence>
<evidence type="ECO:0000313" key="2">
    <source>
        <dbReference type="EMBL" id="CBJ33206.1"/>
    </source>
</evidence>
<dbReference type="AlphaFoldDB" id="D7G196"/>
<name>D7G196_ECTSI</name>
<gene>
    <name evidence="2" type="ORF">Esi_0443_0016</name>
</gene>
<proteinExistence type="predicted"/>
<organism evidence="2 3">
    <name type="scientific">Ectocarpus siliculosus</name>
    <name type="common">Brown alga</name>
    <name type="synonym">Conferva siliculosa</name>
    <dbReference type="NCBI Taxonomy" id="2880"/>
    <lineage>
        <taxon>Eukaryota</taxon>
        <taxon>Sar</taxon>
        <taxon>Stramenopiles</taxon>
        <taxon>Ochrophyta</taxon>
        <taxon>PX clade</taxon>
        <taxon>Phaeophyceae</taxon>
        <taxon>Ectocarpales</taxon>
        <taxon>Ectocarpaceae</taxon>
        <taxon>Ectocarpus</taxon>
    </lineage>
</organism>
<dbReference type="EMBL" id="FN649760">
    <property type="protein sequence ID" value="CBJ33206.1"/>
    <property type="molecule type" value="Genomic_DNA"/>
</dbReference>
<dbReference type="InParanoid" id="D7G196"/>